<dbReference type="Proteomes" id="UP000464178">
    <property type="component" value="Chromosome"/>
</dbReference>
<dbReference type="KEGG" id="gms:SOIL9_45040"/>
<sequence>MPGPPSNLDTILDAVVTAVRGLNFKLTGPGSVPVVKRKLPKREETVDPSEQITISGAADLDNMTPIAFGDVFRVRYRVEVTLVTSNKNDQVKNLAEYLTFRQRVRQLFRKPPLAGASAVVDLDFVGGEFLDRGMISQGYDYQQVVIRVTTIEP</sequence>
<gene>
    <name evidence="1" type="ORF">SOIL9_45040</name>
</gene>
<evidence type="ECO:0000313" key="2">
    <source>
        <dbReference type="Proteomes" id="UP000464178"/>
    </source>
</evidence>
<reference evidence="1 2" key="1">
    <citation type="submission" date="2019-05" db="EMBL/GenBank/DDBJ databases">
        <authorList>
            <consortium name="Science for Life Laboratories"/>
        </authorList>
    </citation>
    <scope>NUCLEOTIDE SEQUENCE [LARGE SCALE GENOMIC DNA]</scope>
    <source>
        <strain evidence="1">Soil9</strain>
    </source>
</reference>
<keyword evidence="2" id="KW-1185">Reference proteome</keyword>
<protein>
    <submittedName>
        <fullName evidence="1">Uncharacterized protein</fullName>
    </submittedName>
</protein>
<accession>A0A6P2D178</accession>
<dbReference type="AlphaFoldDB" id="A0A6P2D178"/>
<dbReference type="RefSeq" id="WP_162667978.1">
    <property type="nucleotide sequence ID" value="NZ_LR593886.1"/>
</dbReference>
<evidence type="ECO:0000313" key="1">
    <source>
        <dbReference type="EMBL" id="VTR93210.1"/>
    </source>
</evidence>
<dbReference type="EMBL" id="LR593886">
    <property type="protein sequence ID" value="VTR93210.1"/>
    <property type="molecule type" value="Genomic_DNA"/>
</dbReference>
<name>A0A6P2D178_9BACT</name>
<proteinExistence type="predicted"/>
<organism evidence="1 2">
    <name type="scientific">Gemmata massiliana</name>
    <dbReference type="NCBI Taxonomy" id="1210884"/>
    <lineage>
        <taxon>Bacteria</taxon>
        <taxon>Pseudomonadati</taxon>
        <taxon>Planctomycetota</taxon>
        <taxon>Planctomycetia</taxon>
        <taxon>Gemmatales</taxon>
        <taxon>Gemmataceae</taxon>
        <taxon>Gemmata</taxon>
    </lineage>
</organism>